<sequence>MEKHGITRTISIRTARRYLRVLGYRFMEPKKGQYADGHEREDVTSYRDGIYVPRLTELQRRTWKYSRDGLPEYGPHRDGKRVIIWYHDESIFYAHDRRRRNWYHKDAPAKLYQKGDGHSLMVADFVSQDFGWSPTSLDGTRTARRFLKPGKNRDGYFTCDDICEQANVMMDIVTEVYPDFEHAFVYDNATTHKKRADGSLSARKMPKGTKEWETETGKVNGKMTKTKMTDATFNGQPQPLYFPSDHPQAGLFKGMAVILQERGLYDAAKKLLADFANRCLKFADAYSKGLNGRQAAWAARKYRGHRVLPESILRELEEAEIY</sequence>
<dbReference type="PANTHER" id="PTHR35871:SF1">
    <property type="entry name" value="CXC1-LIKE CYSTEINE CLUSTER ASSOCIATED WITH KDZ TRANSPOSASES DOMAIN-CONTAINING PROTEIN"/>
    <property type="match status" value="1"/>
</dbReference>
<organism evidence="1 2">
    <name type="scientific">Mycena pura</name>
    <dbReference type="NCBI Taxonomy" id="153505"/>
    <lineage>
        <taxon>Eukaryota</taxon>
        <taxon>Fungi</taxon>
        <taxon>Dikarya</taxon>
        <taxon>Basidiomycota</taxon>
        <taxon>Agaricomycotina</taxon>
        <taxon>Agaricomycetes</taxon>
        <taxon>Agaricomycetidae</taxon>
        <taxon>Agaricales</taxon>
        <taxon>Marasmiineae</taxon>
        <taxon>Mycenaceae</taxon>
        <taxon>Mycena</taxon>
    </lineage>
</organism>
<keyword evidence="2" id="KW-1185">Reference proteome</keyword>
<evidence type="ECO:0000313" key="2">
    <source>
        <dbReference type="Proteomes" id="UP001219525"/>
    </source>
</evidence>
<gene>
    <name evidence="1" type="ORF">GGX14DRAFT_537754</name>
</gene>
<proteinExistence type="predicted"/>
<dbReference type="AlphaFoldDB" id="A0AAD6UQA5"/>
<comment type="caution">
    <text evidence="1">The sequence shown here is derived from an EMBL/GenBank/DDBJ whole genome shotgun (WGS) entry which is preliminary data.</text>
</comment>
<protein>
    <submittedName>
        <fullName evidence="1">Uncharacterized protein</fullName>
    </submittedName>
</protein>
<dbReference type="Proteomes" id="UP001219525">
    <property type="component" value="Unassembled WGS sequence"/>
</dbReference>
<accession>A0AAD6UQA5</accession>
<evidence type="ECO:0000313" key="1">
    <source>
        <dbReference type="EMBL" id="KAJ7192309.1"/>
    </source>
</evidence>
<name>A0AAD6UQA5_9AGAR</name>
<reference evidence="1" key="1">
    <citation type="submission" date="2023-03" db="EMBL/GenBank/DDBJ databases">
        <title>Massive genome expansion in bonnet fungi (Mycena s.s.) driven by repeated elements and novel gene families across ecological guilds.</title>
        <authorList>
            <consortium name="Lawrence Berkeley National Laboratory"/>
            <person name="Harder C.B."/>
            <person name="Miyauchi S."/>
            <person name="Viragh M."/>
            <person name="Kuo A."/>
            <person name="Thoen E."/>
            <person name="Andreopoulos B."/>
            <person name="Lu D."/>
            <person name="Skrede I."/>
            <person name="Drula E."/>
            <person name="Henrissat B."/>
            <person name="Morin E."/>
            <person name="Kohler A."/>
            <person name="Barry K."/>
            <person name="LaButti K."/>
            <person name="Morin E."/>
            <person name="Salamov A."/>
            <person name="Lipzen A."/>
            <person name="Mereny Z."/>
            <person name="Hegedus B."/>
            <person name="Baldrian P."/>
            <person name="Stursova M."/>
            <person name="Weitz H."/>
            <person name="Taylor A."/>
            <person name="Grigoriev I.V."/>
            <person name="Nagy L.G."/>
            <person name="Martin F."/>
            <person name="Kauserud H."/>
        </authorList>
    </citation>
    <scope>NUCLEOTIDE SEQUENCE</scope>
    <source>
        <strain evidence="1">9144</strain>
    </source>
</reference>
<dbReference type="PANTHER" id="PTHR35871">
    <property type="entry name" value="EXPRESSED PROTEIN"/>
    <property type="match status" value="1"/>
</dbReference>
<dbReference type="EMBL" id="JARJCW010000121">
    <property type="protein sequence ID" value="KAJ7192309.1"/>
    <property type="molecule type" value="Genomic_DNA"/>
</dbReference>